<evidence type="ECO:0000313" key="6">
    <source>
        <dbReference type="Proteomes" id="UP000247772"/>
    </source>
</evidence>
<gene>
    <name evidence="5" type="ORF">C7410_1494</name>
</gene>
<dbReference type="PROSITE" id="PS01124">
    <property type="entry name" value="HTH_ARAC_FAMILY_2"/>
    <property type="match status" value="1"/>
</dbReference>
<dbReference type="Gene3D" id="1.10.10.60">
    <property type="entry name" value="Homeodomain-like"/>
    <property type="match status" value="2"/>
</dbReference>
<comment type="caution">
    <text evidence="5">The sequence shown here is derived from an EMBL/GenBank/DDBJ whole genome shotgun (WGS) entry which is preliminary data.</text>
</comment>
<dbReference type="SUPFAM" id="SSF55136">
    <property type="entry name" value="Probable bacterial effector-binding domain"/>
    <property type="match status" value="1"/>
</dbReference>
<accession>A0A2V4T9Y3</accession>
<dbReference type="Pfam" id="PF06445">
    <property type="entry name" value="GyrI-like"/>
    <property type="match status" value="1"/>
</dbReference>
<dbReference type="GO" id="GO:0043565">
    <property type="term" value="F:sequence-specific DNA binding"/>
    <property type="evidence" value="ECO:0007669"/>
    <property type="project" value="InterPro"/>
</dbReference>
<dbReference type="SMART" id="SM00871">
    <property type="entry name" value="AraC_E_bind"/>
    <property type="match status" value="1"/>
</dbReference>
<dbReference type="InterPro" id="IPR011256">
    <property type="entry name" value="Reg_factor_effector_dom_sf"/>
</dbReference>
<dbReference type="InterPro" id="IPR050908">
    <property type="entry name" value="SmbC-like"/>
</dbReference>
<keyword evidence="3" id="KW-0804">Transcription</keyword>
<dbReference type="OrthoDB" id="282744at2"/>
<dbReference type="InterPro" id="IPR010499">
    <property type="entry name" value="AraC_E-bd"/>
</dbReference>
<evidence type="ECO:0000313" key="5">
    <source>
        <dbReference type="EMBL" id="PYE13156.1"/>
    </source>
</evidence>
<dbReference type="InterPro" id="IPR029442">
    <property type="entry name" value="GyrI-like"/>
</dbReference>
<dbReference type="GO" id="GO:0003700">
    <property type="term" value="F:DNA-binding transcription factor activity"/>
    <property type="evidence" value="ECO:0007669"/>
    <property type="project" value="InterPro"/>
</dbReference>
<dbReference type="Gene3D" id="3.20.80.10">
    <property type="entry name" value="Regulatory factor, effector binding domain"/>
    <property type="match status" value="1"/>
</dbReference>
<proteinExistence type="predicted"/>
<evidence type="ECO:0000256" key="1">
    <source>
        <dbReference type="ARBA" id="ARBA00023015"/>
    </source>
</evidence>
<evidence type="ECO:0000259" key="4">
    <source>
        <dbReference type="PROSITE" id="PS01124"/>
    </source>
</evidence>
<dbReference type="PANTHER" id="PTHR40055:SF1">
    <property type="entry name" value="TRANSCRIPTIONAL REGULATOR YGIV-RELATED"/>
    <property type="match status" value="1"/>
</dbReference>
<dbReference type="AlphaFoldDB" id="A0A2V4T9Y3"/>
<dbReference type="InterPro" id="IPR018060">
    <property type="entry name" value="HTH_AraC"/>
</dbReference>
<dbReference type="Proteomes" id="UP000247772">
    <property type="component" value="Unassembled WGS sequence"/>
</dbReference>
<dbReference type="PRINTS" id="PR00032">
    <property type="entry name" value="HTHARAC"/>
</dbReference>
<name>A0A2V4T9Y3_9BURK</name>
<dbReference type="SMART" id="SM00342">
    <property type="entry name" value="HTH_ARAC"/>
    <property type="match status" value="1"/>
</dbReference>
<dbReference type="InterPro" id="IPR009057">
    <property type="entry name" value="Homeodomain-like_sf"/>
</dbReference>
<keyword evidence="1" id="KW-0805">Transcription regulation</keyword>
<evidence type="ECO:0000256" key="3">
    <source>
        <dbReference type="ARBA" id="ARBA00023163"/>
    </source>
</evidence>
<keyword evidence="2" id="KW-0238">DNA-binding</keyword>
<sequence>MRSRSIAIIDPDHERVLIEDETSLLYARPQAGPRIRSRLHRPPAVLDDWRVVEAVRFIEQPFDGQPSLEEIAARAELSPHHFQRYFKKAMGESPASYSRRIRLDRAALHLWATNKVVAEIAFMSGYSSHEAFVRAFHGQFGRVPSDYRHRARRSVSVPTAGEMARVAQIRLLEFGAIPLLAMRFYGPYANVEAHWLHFVEALRQCGIDPGTCQAVGIAYDSPEIVDNDFIRYDCAIVASDIVRPRSALFRLSLIPGAYGALEHRAPYNTIFSTYRVISTAWLPTLAGKLRMDLTCAYEFYRKPPWCNVGGDQHFDLMLPVAWQEMAS</sequence>
<organism evidence="5 6">
    <name type="scientific">Paraburkholderia silvatlantica</name>
    <dbReference type="NCBI Taxonomy" id="321895"/>
    <lineage>
        <taxon>Bacteria</taxon>
        <taxon>Pseudomonadati</taxon>
        <taxon>Pseudomonadota</taxon>
        <taxon>Betaproteobacteria</taxon>
        <taxon>Burkholderiales</taxon>
        <taxon>Burkholderiaceae</taxon>
        <taxon>Paraburkholderia</taxon>
    </lineage>
</organism>
<dbReference type="EMBL" id="QJSQ01000049">
    <property type="protein sequence ID" value="PYE13156.1"/>
    <property type="molecule type" value="Genomic_DNA"/>
</dbReference>
<evidence type="ECO:0000256" key="2">
    <source>
        <dbReference type="ARBA" id="ARBA00023125"/>
    </source>
</evidence>
<feature type="domain" description="HTH araC/xylS-type" evidence="4">
    <location>
        <begin position="52"/>
        <end position="150"/>
    </location>
</feature>
<dbReference type="SUPFAM" id="SSF46689">
    <property type="entry name" value="Homeodomain-like"/>
    <property type="match status" value="2"/>
</dbReference>
<dbReference type="InterPro" id="IPR020449">
    <property type="entry name" value="Tscrpt_reg_AraC-type_HTH"/>
</dbReference>
<reference evidence="5 6" key="1">
    <citation type="submission" date="2018-06" db="EMBL/GenBank/DDBJ databases">
        <title>Genomic Encyclopedia of Type Strains, Phase IV (KMG-V): Genome sequencing to study the core and pangenomes of soil and plant-associated prokaryotes.</title>
        <authorList>
            <person name="Whitman W."/>
        </authorList>
    </citation>
    <scope>NUCLEOTIDE SEQUENCE [LARGE SCALE GENOMIC DNA]</scope>
    <source>
        <strain evidence="5 6">SRCL-318</strain>
    </source>
</reference>
<protein>
    <submittedName>
        <fullName evidence="5">AraC family transcriptional regulator</fullName>
    </submittedName>
</protein>
<dbReference type="PANTHER" id="PTHR40055">
    <property type="entry name" value="TRANSCRIPTIONAL REGULATOR YGIV-RELATED"/>
    <property type="match status" value="1"/>
</dbReference>
<dbReference type="Pfam" id="PF12833">
    <property type="entry name" value="HTH_18"/>
    <property type="match status" value="1"/>
</dbReference>